<dbReference type="InterPro" id="IPR006634">
    <property type="entry name" value="TLC-dom"/>
</dbReference>
<dbReference type="AlphaFoldDB" id="A0A7S0S185"/>
<evidence type="ECO:0000256" key="4">
    <source>
        <dbReference type="ARBA" id="ARBA00023136"/>
    </source>
</evidence>
<name>A0A7S0S185_9CHLO</name>
<evidence type="ECO:0000256" key="2">
    <source>
        <dbReference type="ARBA" id="ARBA00022692"/>
    </source>
</evidence>
<dbReference type="SMART" id="SM00724">
    <property type="entry name" value="TLC"/>
    <property type="match status" value="1"/>
</dbReference>
<feature type="domain" description="TLC" evidence="7">
    <location>
        <begin position="45"/>
        <end position="246"/>
    </location>
</feature>
<dbReference type="PROSITE" id="PS50922">
    <property type="entry name" value="TLC"/>
    <property type="match status" value="1"/>
</dbReference>
<evidence type="ECO:0000259" key="7">
    <source>
        <dbReference type="PROSITE" id="PS50922"/>
    </source>
</evidence>
<dbReference type="InterPro" id="IPR050846">
    <property type="entry name" value="TLCD"/>
</dbReference>
<dbReference type="GO" id="GO:0055088">
    <property type="term" value="P:lipid homeostasis"/>
    <property type="evidence" value="ECO:0007669"/>
    <property type="project" value="TreeGrafter"/>
</dbReference>
<feature type="transmembrane region" description="Helical" evidence="6">
    <location>
        <begin position="143"/>
        <end position="165"/>
    </location>
</feature>
<keyword evidence="2 5" id="KW-0812">Transmembrane</keyword>
<reference evidence="8" key="1">
    <citation type="submission" date="2021-01" db="EMBL/GenBank/DDBJ databases">
        <authorList>
            <person name="Corre E."/>
            <person name="Pelletier E."/>
            <person name="Niang G."/>
            <person name="Scheremetjew M."/>
            <person name="Finn R."/>
            <person name="Kale V."/>
            <person name="Holt S."/>
            <person name="Cochrane G."/>
            <person name="Meng A."/>
            <person name="Brown T."/>
            <person name="Cohen L."/>
        </authorList>
    </citation>
    <scope>NUCLEOTIDE SEQUENCE</scope>
    <source>
        <strain evidence="8">SAG 11-49</strain>
    </source>
</reference>
<protein>
    <recommendedName>
        <fullName evidence="7">TLC domain-containing protein</fullName>
    </recommendedName>
</protein>
<evidence type="ECO:0000313" key="8">
    <source>
        <dbReference type="EMBL" id="CAD8692800.1"/>
    </source>
</evidence>
<proteinExistence type="predicted"/>
<dbReference type="GO" id="GO:0005783">
    <property type="term" value="C:endoplasmic reticulum"/>
    <property type="evidence" value="ECO:0007669"/>
    <property type="project" value="TreeGrafter"/>
</dbReference>
<gene>
    <name evidence="8" type="ORF">CLEI1391_LOCUS16983</name>
</gene>
<feature type="transmembrane region" description="Helical" evidence="6">
    <location>
        <begin position="83"/>
        <end position="100"/>
    </location>
</feature>
<comment type="subcellular location">
    <subcellularLocation>
        <location evidence="1">Membrane</location>
        <topology evidence="1">Multi-pass membrane protein</topology>
    </subcellularLocation>
</comment>
<dbReference type="GO" id="GO:0016020">
    <property type="term" value="C:membrane"/>
    <property type="evidence" value="ECO:0007669"/>
    <property type="project" value="UniProtKB-SubCell"/>
</dbReference>
<feature type="transmembrane region" description="Helical" evidence="6">
    <location>
        <begin position="50"/>
        <end position="71"/>
    </location>
</feature>
<keyword evidence="4 5" id="KW-0472">Membrane</keyword>
<feature type="transmembrane region" description="Helical" evidence="6">
    <location>
        <begin position="217"/>
        <end position="238"/>
    </location>
</feature>
<organism evidence="8">
    <name type="scientific">Chlamydomonas leiostraca</name>
    <dbReference type="NCBI Taxonomy" id="1034604"/>
    <lineage>
        <taxon>Eukaryota</taxon>
        <taxon>Viridiplantae</taxon>
        <taxon>Chlorophyta</taxon>
        <taxon>core chlorophytes</taxon>
        <taxon>Chlorophyceae</taxon>
        <taxon>CS clade</taxon>
        <taxon>Chlamydomonadales</taxon>
        <taxon>Chlamydomonadaceae</taxon>
        <taxon>Chlamydomonas</taxon>
    </lineage>
</organism>
<evidence type="ECO:0000256" key="3">
    <source>
        <dbReference type="ARBA" id="ARBA00022989"/>
    </source>
</evidence>
<accession>A0A7S0S185</accession>
<dbReference type="PANTHER" id="PTHR13439:SF0">
    <property type="entry name" value="TOPOISOMERASE I DAMAGE AFFECTED PROTEIN 4"/>
    <property type="match status" value="1"/>
</dbReference>
<feature type="transmembrane region" description="Helical" evidence="6">
    <location>
        <begin position="112"/>
        <end position="131"/>
    </location>
</feature>
<keyword evidence="3 6" id="KW-1133">Transmembrane helix</keyword>
<feature type="transmembrane region" description="Helical" evidence="6">
    <location>
        <begin position="12"/>
        <end position="29"/>
    </location>
</feature>
<sequence>MDFLRGLVKPEWESVLLVLLAMLGFRLLSDWLHVAVRKARKYSEEDATVAVYRIVGCIHHTIQVPLALYILAQPQFRQDRVGAHSAASRALLVISSGYFIHDFFHALSHLDVQGWGYVIHGIGCTAVYGISLVMGDVTRAPRFHFYGAGFMLWELSSYFLHFRWFMFKHNTSKRLQLYNGLALIASYLLCRLVWGFYLSYLFVQDSKSLDLAPAYLYMMWGANVALNSLNVFWFSLIIKKAIDTLSGRHSFGKRD</sequence>
<dbReference type="EMBL" id="HBFB01030400">
    <property type="protein sequence ID" value="CAD8692800.1"/>
    <property type="molecule type" value="Transcribed_RNA"/>
</dbReference>
<evidence type="ECO:0000256" key="5">
    <source>
        <dbReference type="PROSITE-ProRule" id="PRU00205"/>
    </source>
</evidence>
<feature type="transmembrane region" description="Helical" evidence="6">
    <location>
        <begin position="177"/>
        <end position="197"/>
    </location>
</feature>
<dbReference type="PANTHER" id="PTHR13439">
    <property type="entry name" value="CT120 PROTEIN"/>
    <property type="match status" value="1"/>
</dbReference>
<evidence type="ECO:0000256" key="6">
    <source>
        <dbReference type="SAM" id="Phobius"/>
    </source>
</evidence>
<dbReference type="Pfam" id="PF03798">
    <property type="entry name" value="TRAM_LAG1_CLN8"/>
    <property type="match status" value="1"/>
</dbReference>
<evidence type="ECO:0000256" key="1">
    <source>
        <dbReference type="ARBA" id="ARBA00004141"/>
    </source>
</evidence>